<gene>
    <name evidence="1" type="ORF">A7L45_22005</name>
</gene>
<dbReference type="EMBL" id="CP015757">
    <property type="protein sequence ID" value="APC42816.1"/>
    <property type="molecule type" value="Genomic_DNA"/>
</dbReference>
<name>A0A1J0GPI8_9CLOT</name>
<keyword evidence="2" id="KW-1185">Reference proteome</keyword>
<reference evidence="1 2" key="1">
    <citation type="journal article" date="2016" name="Front. Microbiol.">
        <title>Complete Genome Sequence of Clostridium estertheticum DSM 8809, a Microbe Identified in Spoiled Vacuum Packed Beef.</title>
        <authorList>
            <person name="Yu Z."/>
            <person name="Gunn L."/>
            <person name="Brennan E."/>
            <person name="Reid R."/>
            <person name="Wall P.G."/>
            <person name="Gaora O.P."/>
            <person name="Hurley D."/>
            <person name="Bolton D."/>
            <person name="Fanning S."/>
        </authorList>
    </citation>
    <scope>NUCLEOTIDE SEQUENCE [LARGE SCALE GENOMIC DNA]</scope>
    <source>
        <strain evidence="1 2">DSM 8809</strain>
        <plasmid evidence="2">Plasmid pdsm8809</plasmid>
    </source>
</reference>
<dbReference type="Proteomes" id="UP000182569">
    <property type="component" value="Plasmid pdsm8809"/>
</dbReference>
<evidence type="ECO:0000313" key="2">
    <source>
        <dbReference type="Proteomes" id="UP000182569"/>
    </source>
</evidence>
<dbReference type="KEGG" id="ceu:A7L45_22005"/>
<keyword evidence="1" id="KW-0614">Plasmid</keyword>
<sequence>MFFNNRKNIYIILVVILVIGAFLGGKKIGAGTVHTQVVKKAVIENVHYNDTLSVKGTKYSIDYSIINALFLDKNKMQFNVNLQNNVNVGTIKVVAKDQDNNDLQIDANSSNDKKSLLYTVNLNMNTTKITILVYPLTPVMMKDKKLDTGTLPFKSSTLVVSLIKQQQIQSLQN</sequence>
<dbReference type="RefSeq" id="WP_071615095.1">
    <property type="nucleotide sequence ID" value="NZ_CP015757.1"/>
</dbReference>
<dbReference type="AlphaFoldDB" id="A0A1J0GPI8"/>
<geneLocation type="plasmid" evidence="2">
    <name>pdsm8809</name>
</geneLocation>
<proteinExistence type="predicted"/>
<accession>A0A1J0GPI8</accession>
<evidence type="ECO:0000313" key="1">
    <source>
        <dbReference type="EMBL" id="APC42816.1"/>
    </source>
</evidence>
<protein>
    <submittedName>
        <fullName evidence="1">Uncharacterized protein</fullName>
    </submittedName>
</protein>
<organism evidence="1 2">
    <name type="scientific">Clostridium estertheticum subsp. estertheticum</name>
    <dbReference type="NCBI Taxonomy" id="1552"/>
    <lineage>
        <taxon>Bacteria</taxon>
        <taxon>Bacillati</taxon>
        <taxon>Bacillota</taxon>
        <taxon>Clostridia</taxon>
        <taxon>Eubacteriales</taxon>
        <taxon>Clostridiaceae</taxon>
        <taxon>Clostridium</taxon>
    </lineage>
</organism>